<name>A0AAD3HT51_9CHLO</name>
<sequence>MATVVSVFVGSVACGLSGTRLALRVVRAAAHLVVPSVWRTFQSQLLGAQPGLSPGQASAATTYPQPPGVQTCEAVARVSPSPDAHAAHAPGEQAAPLAAGSLMTGQAHPCNERATSGSRVAGGACTKAADVGLAAMPVATTRCNGSSPAVGSGPPAGPTDTSAAAQQPVAAAPLLSPHHMQPAGMQVVKAQLVESC</sequence>
<accession>A0AAD3HT51</accession>
<dbReference type="EMBL" id="BMAR01000056">
    <property type="protein sequence ID" value="GFR51996.1"/>
    <property type="molecule type" value="Genomic_DNA"/>
</dbReference>
<evidence type="ECO:0000313" key="3">
    <source>
        <dbReference type="Proteomes" id="UP001054857"/>
    </source>
</evidence>
<dbReference type="AlphaFoldDB" id="A0AAD3HT51"/>
<dbReference type="Proteomes" id="UP001054857">
    <property type="component" value="Unassembled WGS sequence"/>
</dbReference>
<evidence type="ECO:0000313" key="2">
    <source>
        <dbReference type="EMBL" id="GFR51996.1"/>
    </source>
</evidence>
<gene>
    <name evidence="2" type="ORF">Agub_g14531</name>
</gene>
<evidence type="ECO:0000256" key="1">
    <source>
        <dbReference type="SAM" id="MobiDB-lite"/>
    </source>
</evidence>
<feature type="region of interest" description="Disordered" evidence="1">
    <location>
        <begin position="143"/>
        <end position="165"/>
    </location>
</feature>
<comment type="caution">
    <text evidence="2">The sequence shown here is derived from an EMBL/GenBank/DDBJ whole genome shotgun (WGS) entry which is preliminary data.</text>
</comment>
<organism evidence="2 3">
    <name type="scientific">Astrephomene gubernaculifera</name>
    <dbReference type="NCBI Taxonomy" id="47775"/>
    <lineage>
        <taxon>Eukaryota</taxon>
        <taxon>Viridiplantae</taxon>
        <taxon>Chlorophyta</taxon>
        <taxon>core chlorophytes</taxon>
        <taxon>Chlorophyceae</taxon>
        <taxon>CS clade</taxon>
        <taxon>Chlamydomonadales</taxon>
        <taxon>Astrephomenaceae</taxon>
        <taxon>Astrephomene</taxon>
    </lineage>
</organism>
<keyword evidence="3" id="KW-1185">Reference proteome</keyword>
<proteinExistence type="predicted"/>
<protein>
    <submittedName>
        <fullName evidence="2">Uncharacterized protein</fullName>
    </submittedName>
</protein>
<reference evidence="2 3" key="1">
    <citation type="journal article" date="2021" name="Sci. Rep.">
        <title>Genome sequencing of the multicellular alga Astrephomene provides insights into convergent evolution of germ-soma differentiation.</title>
        <authorList>
            <person name="Yamashita S."/>
            <person name="Yamamoto K."/>
            <person name="Matsuzaki R."/>
            <person name="Suzuki S."/>
            <person name="Yamaguchi H."/>
            <person name="Hirooka S."/>
            <person name="Minakuchi Y."/>
            <person name="Miyagishima S."/>
            <person name="Kawachi M."/>
            <person name="Toyoda A."/>
            <person name="Nozaki H."/>
        </authorList>
    </citation>
    <scope>NUCLEOTIDE SEQUENCE [LARGE SCALE GENOMIC DNA]</scope>
    <source>
        <strain evidence="2 3">NIES-4017</strain>
    </source>
</reference>